<evidence type="ECO:0000313" key="10">
    <source>
        <dbReference type="EMBL" id="KAL2323489.1"/>
    </source>
</evidence>
<dbReference type="InterPro" id="IPR029058">
    <property type="entry name" value="AB_hydrolase_fold"/>
</dbReference>
<name>A0ABD1LIX6_9FABA</name>
<keyword evidence="5" id="KW-0378">Hydrolase</keyword>
<accession>A0ABD1LIX6</accession>
<dbReference type="FunFam" id="3.40.50.1820:FF:000065">
    <property type="entry name" value="Phospholipase A1-II 3"/>
    <property type="match status" value="1"/>
</dbReference>
<dbReference type="AlphaFoldDB" id="A0ABD1LIX6"/>
<evidence type="ECO:0000256" key="2">
    <source>
        <dbReference type="ARBA" id="ARBA00010701"/>
    </source>
</evidence>
<evidence type="ECO:0000256" key="3">
    <source>
        <dbReference type="ARBA" id="ARBA00022528"/>
    </source>
</evidence>
<comment type="similarity">
    <text evidence="2">Belongs to the AB hydrolase superfamily. Lipase family.</text>
</comment>
<evidence type="ECO:0000256" key="1">
    <source>
        <dbReference type="ARBA" id="ARBA00004229"/>
    </source>
</evidence>
<keyword evidence="3" id="KW-0150">Chloroplast</keyword>
<keyword evidence="11" id="KW-1185">Reference proteome</keyword>
<evidence type="ECO:0000256" key="8">
    <source>
        <dbReference type="ARBA" id="ARBA00023098"/>
    </source>
</evidence>
<comment type="subcellular location">
    <subcellularLocation>
        <location evidence="1">Plastid</location>
        <location evidence="1">Chloroplast</location>
    </subcellularLocation>
</comment>
<dbReference type="EMBL" id="JBGMDY010000009">
    <property type="protein sequence ID" value="KAL2323489.1"/>
    <property type="molecule type" value="Genomic_DNA"/>
</dbReference>
<dbReference type="InterPro" id="IPR002921">
    <property type="entry name" value="Fungal_lipase-type"/>
</dbReference>
<evidence type="ECO:0000256" key="7">
    <source>
        <dbReference type="ARBA" id="ARBA00022963"/>
    </source>
</evidence>
<dbReference type="Proteomes" id="UP001603857">
    <property type="component" value="Unassembled WGS sequence"/>
</dbReference>
<dbReference type="PANTHER" id="PTHR31403:SF51">
    <property type="entry name" value="PHOSPHOLIPASE A1-IGAMMA2, CHLOROPLASTIC"/>
    <property type="match status" value="1"/>
</dbReference>
<evidence type="ECO:0000256" key="5">
    <source>
        <dbReference type="ARBA" id="ARBA00022801"/>
    </source>
</evidence>
<evidence type="ECO:0000313" key="11">
    <source>
        <dbReference type="Proteomes" id="UP001603857"/>
    </source>
</evidence>
<dbReference type="Gene3D" id="3.40.50.1820">
    <property type="entry name" value="alpha/beta hydrolase"/>
    <property type="match status" value="1"/>
</dbReference>
<dbReference type="PANTHER" id="PTHR31403">
    <property type="entry name" value="PHOSPHOLIPASE A1-IBETA2, CHLOROPLASTIC"/>
    <property type="match status" value="1"/>
</dbReference>
<organism evidence="10 11">
    <name type="scientific">Flemingia macrophylla</name>
    <dbReference type="NCBI Taxonomy" id="520843"/>
    <lineage>
        <taxon>Eukaryota</taxon>
        <taxon>Viridiplantae</taxon>
        <taxon>Streptophyta</taxon>
        <taxon>Embryophyta</taxon>
        <taxon>Tracheophyta</taxon>
        <taxon>Spermatophyta</taxon>
        <taxon>Magnoliopsida</taxon>
        <taxon>eudicotyledons</taxon>
        <taxon>Gunneridae</taxon>
        <taxon>Pentapetalae</taxon>
        <taxon>rosids</taxon>
        <taxon>fabids</taxon>
        <taxon>Fabales</taxon>
        <taxon>Fabaceae</taxon>
        <taxon>Papilionoideae</taxon>
        <taxon>50 kb inversion clade</taxon>
        <taxon>NPAAA clade</taxon>
        <taxon>indigoferoid/millettioid clade</taxon>
        <taxon>Phaseoleae</taxon>
        <taxon>Flemingia</taxon>
    </lineage>
</organism>
<keyword evidence="6" id="KW-0809">Transit peptide</keyword>
<gene>
    <name evidence="10" type="ORF">Fmac_027868</name>
</gene>
<dbReference type="GO" id="GO:0047714">
    <property type="term" value="F:galactolipase activity"/>
    <property type="evidence" value="ECO:0007669"/>
    <property type="project" value="UniProtKB-ARBA"/>
</dbReference>
<keyword evidence="4" id="KW-0934">Plastid</keyword>
<proteinExistence type="inferred from homology"/>
<dbReference type="CDD" id="cd00519">
    <property type="entry name" value="Lipase_3"/>
    <property type="match status" value="1"/>
</dbReference>
<dbReference type="GO" id="GO:0008970">
    <property type="term" value="F:phospholipase A1 activity"/>
    <property type="evidence" value="ECO:0007669"/>
    <property type="project" value="UniProtKB-ARBA"/>
</dbReference>
<sequence>MMMATSISNMVIPFSKTLQPSLRLVGNNLPSHETHRRTQSPIRVAARDNSLDLVVEHNYKPKLEDHLKRLPEAWRQIHGEGDWAGLLEPMDPLLRTELIRYGEMAQACYDAFDFDPFSKYCGSCRFTPGAFFPSLHMSHIGYNVTRYLYATANINLPNFFNKSRWPKMWSKHANWAGYVAVSDDATSRRLGRRDIAVAWRGTVTRLEWVADLKDFLKPISSNGVPCPDETVKVEAGFLDLYTDKEDNCGYCKYSAREQVLTEVKRLLEIYRYEEVSVTVTGHSLGSALAILSGYDIAETVTVMGSGVGRGGVLVSVVSFSGPRVGNLRFKERLEGLGVKVLRVVNVHDVVPKAPGVVFNERLPAAVMKVAEGLPWSYSHVGVELALDHKKSPFLNPNADAACAHNLEALLHLLDGYHGKGERFVLASGRDPALVNKGCDFLKDHYMIPPNWRQDENKGMIRSNDGRWMQPERPKFDDHSQDMHHHLRQLGLLASSDI</sequence>
<evidence type="ECO:0000259" key="9">
    <source>
        <dbReference type="Pfam" id="PF01764"/>
    </source>
</evidence>
<keyword evidence="8" id="KW-0443">Lipid metabolism</keyword>
<dbReference type="Pfam" id="PF01764">
    <property type="entry name" value="Lipase_3"/>
    <property type="match status" value="1"/>
</dbReference>
<reference evidence="10 11" key="1">
    <citation type="submission" date="2024-08" db="EMBL/GenBank/DDBJ databases">
        <title>Insights into the chromosomal genome structure of Flemingia macrophylla.</title>
        <authorList>
            <person name="Ding Y."/>
            <person name="Zhao Y."/>
            <person name="Bi W."/>
            <person name="Wu M."/>
            <person name="Zhao G."/>
            <person name="Gong Y."/>
            <person name="Li W."/>
            <person name="Zhang P."/>
        </authorList>
    </citation>
    <scope>NUCLEOTIDE SEQUENCE [LARGE SCALE GENOMIC DNA]</scope>
    <source>
        <strain evidence="10">DYQJB</strain>
        <tissue evidence="10">Leaf</tissue>
    </source>
</reference>
<dbReference type="GO" id="GO:0009507">
    <property type="term" value="C:chloroplast"/>
    <property type="evidence" value="ECO:0007669"/>
    <property type="project" value="UniProtKB-SubCell"/>
</dbReference>
<dbReference type="GO" id="GO:0016042">
    <property type="term" value="P:lipid catabolic process"/>
    <property type="evidence" value="ECO:0007669"/>
    <property type="project" value="UniProtKB-KW"/>
</dbReference>
<evidence type="ECO:0000256" key="4">
    <source>
        <dbReference type="ARBA" id="ARBA00022640"/>
    </source>
</evidence>
<protein>
    <recommendedName>
        <fullName evidence="9">Fungal lipase-type domain-containing protein</fullName>
    </recommendedName>
</protein>
<evidence type="ECO:0000256" key="6">
    <source>
        <dbReference type="ARBA" id="ARBA00022946"/>
    </source>
</evidence>
<feature type="domain" description="Fungal lipase-type" evidence="9">
    <location>
        <begin position="197"/>
        <end position="356"/>
    </location>
</feature>
<dbReference type="SUPFAM" id="SSF53474">
    <property type="entry name" value="alpha/beta-Hydrolases"/>
    <property type="match status" value="1"/>
</dbReference>
<comment type="caution">
    <text evidence="10">The sequence shown here is derived from an EMBL/GenBank/DDBJ whole genome shotgun (WGS) entry which is preliminary data.</text>
</comment>
<keyword evidence="7" id="KW-0442">Lipid degradation</keyword>